<organism evidence="1 2">
    <name type="scientific">Mesobacillus campisalis</name>
    <dbReference type="NCBI Taxonomy" id="1408103"/>
    <lineage>
        <taxon>Bacteria</taxon>
        <taxon>Bacillati</taxon>
        <taxon>Bacillota</taxon>
        <taxon>Bacilli</taxon>
        <taxon>Bacillales</taxon>
        <taxon>Bacillaceae</taxon>
        <taxon>Mesobacillus</taxon>
    </lineage>
</organism>
<name>A0A0M2SNM0_9BACI</name>
<dbReference type="EMBL" id="LAYY01000038">
    <property type="protein sequence ID" value="KKK36189.1"/>
    <property type="molecule type" value="Genomic_DNA"/>
</dbReference>
<dbReference type="AlphaFoldDB" id="A0A0M2SNM0"/>
<comment type="caution">
    <text evidence="1">The sequence shown here is derived from an EMBL/GenBank/DDBJ whole genome shotgun (WGS) entry which is preliminary data.</text>
</comment>
<evidence type="ECO:0000313" key="1">
    <source>
        <dbReference type="EMBL" id="KKK36189.1"/>
    </source>
</evidence>
<sequence length="116" mass="12591">MASSKKFWLGMALGAVAGGAISLLDRGTRAAVREDFQKASGSIAYIAKHPDEFIEDVKDTVYKVKHTIEQVSDDVAFITEKVEEIRDVPPQVAEIVEDAKKVINRMGKPEGEASGS</sequence>
<evidence type="ECO:0008006" key="3">
    <source>
        <dbReference type="Google" id="ProtNLM"/>
    </source>
</evidence>
<gene>
    <name evidence="1" type="ORF">WQ57_20770</name>
</gene>
<reference evidence="1 2" key="1">
    <citation type="submission" date="2015-04" db="EMBL/GenBank/DDBJ databases">
        <title>Taxonomic description and genome sequence of Bacillus campisalis sp. nov., a novel member of the genus Bacillus isolated from solar saltern.</title>
        <authorList>
            <person name="Mathan Kumar R."/>
            <person name="Kaur G."/>
            <person name="Kumar A."/>
            <person name="Singh N.K."/>
            <person name="Kaur N."/>
            <person name="Kumar N."/>
            <person name="Mayilraj S."/>
        </authorList>
    </citation>
    <scope>NUCLEOTIDE SEQUENCE [LARGE SCALE GENOMIC DNA]</scope>
    <source>
        <strain evidence="1 2">SA2-6</strain>
    </source>
</reference>
<dbReference type="Proteomes" id="UP000034166">
    <property type="component" value="Unassembled WGS sequence"/>
</dbReference>
<accession>A0A0M2SNM0</accession>
<keyword evidence="2" id="KW-1185">Reference proteome</keyword>
<evidence type="ECO:0000313" key="2">
    <source>
        <dbReference type="Proteomes" id="UP000034166"/>
    </source>
</evidence>
<proteinExistence type="predicted"/>
<protein>
    <recommendedName>
        <fullName evidence="3">YtxH domain-containing protein</fullName>
    </recommendedName>
</protein>
<dbReference type="RefSeq" id="WP_046525667.1">
    <property type="nucleotide sequence ID" value="NZ_LAYY01000038.1"/>
</dbReference>
<dbReference type="OrthoDB" id="2353585at2"/>
<dbReference type="PATRIC" id="fig|1408103.3.peg.4575"/>